<feature type="non-terminal residue" evidence="2">
    <location>
        <position position="1"/>
    </location>
</feature>
<accession>A0A6J4RPQ8</accession>
<proteinExistence type="predicted"/>
<organism evidence="2">
    <name type="scientific">uncultured Solirubrobacteraceae bacterium</name>
    <dbReference type="NCBI Taxonomy" id="1162706"/>
    <lineage>
        <taxon>Bacteria</taxon>
        <taxon>Bacillati</taxon>
        <taxon>Actinomycetota</taxon>
        <taxon>Thermoleophilia</taxon>
        <taxon>Solirubrobacterales</taxon>
        <taxon>Solirubrobacteraceae</taxon>
        <taxon>environmental samples</taxon>
    </lineage>
</organism>
<dbReference type="AlphaFoldDB" id="A0A6J4RPQ8"/>
<reference evidence="2" key="1">
    <citation type="submission" date="2020-02" db="EMBL/GenBank/DDBJ databases">
        <authorList>
            <person name="Meier V. D."/>
        </authorList>
    </citation>
    <scope>NUCLEOTIDE SEQUENCE</scope>
    <source>
        <strain evidence="2">AVDCRST_MAG67</strain>
    </source>
</reference>
<evidence type="ECO:0000256" key="1">
    <source>
        <dbReference type="SAM" id="MobiDB-lite"/>
    </source>
</evidence>
<gene>
    <name evidence="2" type="ORF">AVDCRST_MAG67-657</name>
</gene>
<feature type="region of interest" description="Disordered" evidence="1">
    <location>
        <begin position="1"/>
        <end position="60"/>
    </location>
</feature>
<feature type="non-terminal residue" evidence="2">
    <location>
        <position position="60"/>
    </location>
</feature>
<evidence type="ECO:0000313" key="2">
    <source>
        <dbReference type="EMBL" id="CAA9477942.1"/>
    </source>
</evidence>
<name>A0A6J4RPQ8_9ACTN</name>
<protein>
    <submittedName>
        <fullName evidence="2">Uncharacterized protein</fullName>
    </submittedName>
</protein>
<sequence length="60" mass="6547">GRSGPTRAVWPATHWRRLPATQAQGDRRRAPRAPVGDGAGRAGRPQARGRRAPVSQERLL</sequence>
<dbReference type="EMBL" id="CADCVQ010000032">
    <property type="protein sequence ID" value="CAA9477942.1"/>
    <property type="molecule type" value="Genomic_DNA"/>
</dbReference>